<evidence type="ECO:0000313" key="11">
    <source>
        <dbReference type="Proteomes" id="UP000016922"/>
    </source>
</evidence>
<dbReference type="PROSITE" id="PS50850">
    <property type="entry name" value="MFS"/>
    <property type="match status" value="1"/>
</dbReference>
<evidence type="ECO:0000256" key="5">
    <source>
        <dbReference type="ARBA" id="ARBA00022989"/>
    </source>
</evidence>
<evidence type="ECO:0000256" key="1">
    <source>
        <dbReference type="ARBA" id="ARBA00004127"/>
    </source>
</evidence>
<dbReference type="InterPro" id="IPR051788">
    <property type="entry name" value="MFS_Transporter"/>
</dbReference>
<evidence type="ECO:0000256" key="2">
    <source>
        <dbReference type="ARBA" id="ARBA00008335"/>
    </source>
</evidence>
<dbReference type="Gene3D" id="1.20.1250.20">
    <property type="entry name" value="MFS general substrate transporter like domains"/>
    <property type="match status" value="2"/>
</dbReference>
<feature type="transmembrane region" description="Helical" evidence="8">
    <location>
        <begin position="215"/>
        <end position="235"/>
    </location>
</feature>
<dbReference type="InterPro" id="IPR020846">
    <property type="entry name" value="MFS_dom"/>
</dbReference>
<dbReference type="KEGG" id="glz:GLAREA_01695"/>
<feature type="transmembrane region" description="Helical" evidence="8">
    <location>
        <begin position="426"/>
        <end position="445"/>
    </location>
</feature>
<dbReference type="InterPro" id="IPR036259">
    <property type="entry name" value="MFS_trans_sf"/>
</dbReference>
<feature type="region of interest" description="Disordered" evidence="7">
    <location>
        <begin position="8"/>
        <end position="44"/>
    </location>
</feature>
<evidence type="ECO:0000259" key="9">
    <source>
        <dbReference type="PROSITE" id="PS50850"/>
    </source>
</evidence>
<feature type="transmembrane region" description="Helical" evidence="8">
    <location>
        <begin position="91"/>
        <end position="112"/>
    </location>
</feature>
<accession>S3DGT9</accession>
<feature type="transmembrane region" description="Helical" evidence="8">
    <location>
        <begin position="183"/>
        <end position="203"/>
    </location>
</feature>
<reference evidence="10 11" key="1">
    <citation type="journal article" date="2013" name="BMC Genomics">
        <title>Genomics-driven discovery of the pneumocandin biosynthetic gene cluster in the fungus Glarea lozoyensis.</title>
        <authorList>
            <person name="Chen L."/>
            <person name="Yue Q."/>
            <person name="Zhang X."/>
            <person name="Xiang M."/>
            <person name="Wang C."/>
            <person name="Li S."/>
            <person name="Che Y."/>
            <person name="Ortiz-Lopez F.J."/>
            <person name="Bills G.F."/>
            <person name="Liu X."/>
            <person name="An Z."/>
        </authorList>
    </citation>
    <scope>NUCLEOTIDE SEQUENCE [LARGE SCALE GENOMIC DNA]</scope>
    <source>
        <strain evidence="11">ATCC 20868 / MF5171</strain>
    </source>
</reference>
<evidence type="ECO:0000313" key="10">
    <source>
        <dbReference type="EMBL" id="EPE25783.1"/>
    </source>
</evidence>
<feature type="transmembrane region" description="Helical" evidence="8">
    <location>
        <begin position="358"/>
        <end position="380"/>
    </location>
</feature>
<dbReference type="SUPFAM" id="SSF103473">
    <property type="entry name" value="MFS general substrate transporter"/>
    <property type="match status" value="1"/>
</dbReference>
<feature type="transmembrane region" description="Helical" evidence="8">
    <location>
        <begin position="61"/>
        <end position="85"/>
    </location>
</feature>
<protein>
    <submittedName>
        <fullName evidence="10">MFS general substrate transporter</fullName>
    </submittedName>
</protein>
<comment type="similarity">
    <text evidence="2">Belongs to the major facilitator superfamily.</text>
</comment>
<feature type="transmembrane region" description="Helical" evidence="8">
    <location>
        <begin position="392"/>
        <end position="414"/>
    </location>
</feature>
<keyword evidence="11" id="KW-1185">Reference proteome</keyword>
<dbReference type="HOGENOM" id="CLU_021993_0_0_1"/>
<sequence length="487" mass="52769">MATQAQAAMLTTEAVSAHPTDAKSENKDIENTKEEVDHSVTDSEDLDLERWNEPRANAYRYFATIFAFTIMGMNDAAYGALIPYLETYYNVSYTVISLVFLAPFIGYSLAAILNNKIHMRFGRLGPAVIGPLCKILCYSVTSARPPYAVLPVIFAFSGFGIGLLDGAFNAWVGNMEHANDYGLLGFLHGAYGLGATISPLIATSMVTKGRLSWNTFYFLMIGLAVVELIFCAITFRKATGSQYRAVNPLTTSVGGHSRTREALYNPITWICAFFLFCYVGVEVSLGGWLVTFMLRVRHGGDFESGMVVMGFWLGITIGRVVLGFVTGRVGEKSAIAAYLLISVALELCFWLIPNFISSAVFAGFLGFFLGPLFPAAIIVATKILPKRLHVSAIGFAAAFGGGGAALFPFAVGAIAQAKGVQVLQPFALALIAVILVLWCSLPGGFKKGGLEASRQNRTTARESQSTSMWAERASRWKTRLGLSEWSS</sequence>
<dbReference type="Pfam" id="PF07690">
    <property type="entry name" value="MFS_1"/>
    <property type="match status" value="1"/>
</dbReference>
<dbReference type="PANTHER" id="PTHR23514">
    <property type="entry name" value="BYPASS OF STOP CODON PROTEIN 6"/>
    <property type="match status" value="1"/>
</dbReference>
<keyword evidence="6 8" id="KW-0472">Membrane</keyword>
<dbReference type="AlphaFoldDB" id="S3DGT9"/>
<feature type="compositionally biased region" description="Basic and acidic residues" evidence="7">
    <location>
        <begin position="20"/>
        <end position="41"/>
    </location>
</feature>
<dbReference type="FunFam" id="1.20.1250.20:FF:000308">
    <property type="entry name" value="MFS efflux transporter"/>
    <property type="match status" value="1"/>
</dbReference>
<dbReference type="GO" id="GO:0016020">
    <property type="term" value="C:membrane"/>
    <property type="evidence" value="ECO:0007669"/>
    <property type="project" value="TreeGrafter"/>
</dbReference>
<evidence type="ECO:0000256" key="3">
    <source>
        <dbReference type="ARBA" id="ARBA00022448"/>
    </source>
</evidence>
<dbReference type="FunFam" id="1.20.1250.20:FF:000286">
    <property type="entry name" value="MFS efflux transporter"/>
    <property type="match status" value="1"/>
</dbReference>
<feature type="transmembrane region" description="Helical" evidence="8">
    <location>
        <begin position="302"/>
        <end position="322"/>
    </location>
</feature>
<dbReference type="eggNOG" id="ENOG502QQA7">
    <property type="taxonomic scope" value="Eukaryota"/>
</dbReference>
<name>S3DGT9_GLAL2</name>
<dbReference type="GO" id="GO:0012505">
    <property type="term" value="C:endomembrane system"/>
    <property type="evidence" value="ECO:0007669"/>
    <property type="project" value="UniProtKB-SubCell"/>
</dbReference>
<comment type="subcellular location">
    <subcellularLocation>
        <location evidence="1">Endomembrane system</location>
        <topology evidence="1">Multi-pass membrane protein</topology>
    </subcellularLocation>
</comment>
<feature type="transmembrane region" description="Helical" evidence="8">
    <location>
        <begin position="334"/>
        <end position="352"/>
    </location>
</feature>
<dbReference type="EMBL" id="KE145371">
    <property type="protein sequence ID" value="EPE25783.1"/>
    <property type="molecule type" value="Genomic_DNA"/>
</dbReference>
<evidence type="ECO:0000256" key="8">
    <source>
        <dbReference type="SAM" id="Phobius"/>
    </source>
</evidence>
<gene>
    <name evidence="10" type="ORF">GLAREA_01695</name>
</gene>
<dbReference type="OMA" id="QANLGWY"/>
<evidence type="ECO:0000256" key="6">
    <source>
        <dbReference type="ARBA" id="ARBA00023136"/>
    </source>
</evidence>
<dbReference type="PANTHER" id="PTHR23514:SF3">
    <property type="entry name" value="BYPASS OF STOP CODON PROTEIN 6"/>
    <property type="match status" value="1"/>
</dbReference>
<dbReference type="GO" id="GO:0022857">
    <property type="term" value="F:transmembrane transporter activity"/>
    <property type="evidence" value="ECO:0007669"/>
    <property type="project" value="InterPro"/>
</dbReference>
<dbReference type="Proteomes" id="UP000016922">
    <property type="component" value="Unassembled WGS sequence"/>
</dbReference>
<proteinExistence type="inferred from homology"/>
<feature type="transmembrane region" description="Helical" evidence="8">
    <location>
        <begin position="124"/>
        <end position="141"/>
    </location>
</feature>
<dbReference type="InterPro" id="IPR011701">
    <property type="entry name" value="MFS"/>
</dbReference>
<evidence type="ECO:0000256" key="4">
    <source>
        <dbReference type="ARBA" id="ARBA00022692"/>
    </source>
</evidence>
<keyword evidence="4 8" id="KW-0812">Transmembrane</keyword>
<dbReference type="OrthoDB" id="413079at2759"/>
<organism evidence="10 11">
    <name type="scientific">Glarea lozoyensis (strain ATCC 20868 / MF5171)</name>
    <dbReference type="NCBI Taxonomy" id="1116229"/>
    <lineage>
        <taxon>Eukaryota</taxon>
        <taxon>Fungi</taxon>
        <taxon>Dikarya</taxon>
        <taxon>Ascomycota</taxon>
        <taxon>Pezizomycotina</taxon>
        <taxon>Leotiomycetes</taxon>
        <taxon>Helotiales</taxon>
        <taxon>Helotiaceae</taxon>
        <taxon>Glarea</taxon>
    </lineage>
</organism>
<feature type="transmembrane region" description="Helical" evidence="8">
    <location>
        <begin position="147"/>
        <end position="171"/>
    </location>
</feature>
<dbReference type="GeneID" id="19460753"/>
<keyword evidence="5 8" id="KW-1133">Transmembrane helix</keyword>
<feature type="domain" description="Major facilitator superfamily (MFS) profile" evidence="9">
    <location>
        <begin position="60"/>
        <end position="445"/>
    </location>
</feature>
<evidence type="ECO:0000256" key="7">
    <source>
        <dbReference type="SAM" id="MobiDB-lite"/>
    </source>
</evidence>
<feature type="transmembrane region" description="Helical" evidence="8">
    <location>
        <begin position="267"/>
        <end position="290"/>
    </location>
</feature>
<keyword evidence="3" id="KW-0813">Transport</keyword>
<dbReference type="RefSeq" id="XP_008087102.1">
    <property type="nucleotide sequence ID" value="XM_008088911.1"/>
</dbReference>